<protein>
    <submittedName>
        <fullName evidence="1">Uncharacterized protein</fullName>
    </submittedName>
</protein>
<dbReference type="EMBL" id="VSSQ01058231">
    <property type="protein sequence ID" value="MPN11959.1"/>
    <property type="molecule type" value="Genomic_DNA"/>
</dbReference>
<accession>A0A645FF38</accession>
<proteinExistence type="predicted"/>
<sequence>MPVLRRTDDLRHMRLRDCVPFRGRDLQMRLRRTDAHVRGYVSGVRRQIRNVHGRSRRNGLNTADHA</sequence>
<dbReference type="AlphaFoldDB" id="A0A645FF38"/>
<organism evidence="1">
    <name type="scientific">bioreactor metagenome</name>
    <dbReference type="NCBI Taxonomy" id="1076179"/>
    <lineage>
        <taxon>unclassified sequences</taxon>
        <taxon>metagenomes</taxon>
        <taxon>ecological metagenomes</taxon>
    </lineage>
</organism>
<gene>
    <name evidence="1" type="ORF">SDC9_159268</name>
</gene>
<name>A0A645FF38_9ZZZZ</name>
<comment type="caution">
    <text evidence="1">The sequence shown here is derived from an EMBL/GenBank/DDBJ whole genome shotgun (WGS) entry which is preliminary data.</text>
</comment>
<reference evidence="1" key="1">
    <citation type="submission" date="2019-08" db="EMBL/GenBank/DDBJ databases">
        <authorList>
            <person name="Kucharzyk K."/>
            <person name="Murdoch R.W."/>
            <person name="Higgins S."/>
            <person name="Loffler F."/>
        </authorList>
    </citation>
    <scope>NUCLEOTIDE SEQUENCE</scope>
</reference>
<evidence type="ECO:0000313" key="1">
    <source>
        <dbReference type="EMBL" id="MPN11959.1"/>
    </source>
</evidence>